<dbReference type="Proteomes" id="UP000722121">
    <property type="component" value="Unassembled WGS sequence"/>
</dbReference>
<evidence type="ECO:0000313" key="11">
    <source>
        <dbReference type="Proteomes" id="UP000722121"/>
    </source>
</evidence>
<comment type="similarity">
    <text evidence="7">Belongs to the transferase hexapeptide repeat family. LpxD subfamily.</text>
</comment>
<dbReference type="NCBIfam" id="TIGR01853">
    <property type="entry name" value="lipid_A_lpxD"/>
    <property type="match status" value="1"/>
</dbReference>
<dbReference type="InterPro" id="IPR020573">
    <property type="entry name" value="UDP_GlcNAc_AcTrfase_non-rep"/>
</dbReference>
<comment type="function">
    <text evidence="7">Catalyzes the N-acylation of UDP-3-O-acylglucosamine using 3-hydroxyacyl-ACP as the acyl donor. Is involved in the biosynthesis of lipid A, a phosphorylated glycolipid that anchors the lipopolysaccharide to the outer membrane of the cell.</text>
</comment>
<keyword evidence="6 7" id="KW-0012">Acyltransferase</keyword>
<dbReference type="PANTHER" id="PTHR43378">
    <property type="entry name" value="UDP-3-O-ACYLGLUCOSAMINE N-ACYLTRANSFERASE"/>
    <property type="match status" value="1"/>
</dbReference>
<keyword evidence="1 7" id="KW-0444">Lipid biosynthesis</keyword>
<dbReference type="Pfam" id="PF25087">
    <property type="entry name" value="GMPPB_C"/>
    <property type="match status" value="1"/>
</dbReference>
<dbReference type="EMBL" id="JAFITR010000092">
    <property type="protein sequence ID" value="MBN4067243.1"/>
    <property type="molecule type" value="Genomic_DNA"/>
</dbReference>
<dbReference type="CDD" id="cd03352">
    <property type="entry name" value="LbH_LpxD"/>
    <property type="match status" value="1"/>
</dbReference>
<keyword evidence="4 7" id="KW-0677">Repeat</keyword>
<comment type="subunit">
    <text evidence="7">Homotrimer.</text>
</comment>
<dbReference type="SUPFAM" id="SSF51161">
    <property type="entry name" value="Trimeric LpxA-like enzymes"/>
    <property type="match status" value="1"/>
</dbReference>
<feature type="active site" description="Proton acceptor" evidence="7">
    <location>
        <position position="246"/>
    </location>
</feature>
<comment type="pathway">
    <text evidence="7">Bacterial outer membrane biogenesis; LPS lipid A biosynthesis.</text>
</comment>
<keyword evidence="3 7" id="KW-0808">Transferase</keyword>
<feature type="domain" description="UDP-3-O-[3-hydroxymyristoyl] glucosamine N-acyltransferase non-repeat region" evidence="8">
    <location>
        <begin position="26"/>
        <end position="90"/>
    </location>
</feature>
<evidence type="ECO:0000256" key="4">
    <source>
        <dbReference type="ARBA" id="ARBA00022737"/>
    </source>
</evidence>
<protein>
    <recommendedName>
        <fullName evidence="7">UDP-3-O-acylglucosamine N-acyltransferase</fullName>
        <ecNumber evidence="7">2.3.1.191</ecNumber>
    </recommendedName>
</protein>
<keyword evidence="11" id="KW-1185">Reference proteome</keyword>
<comment type="catalytic activity">
    <reaction evidence="7">
        <text>a UDP-3-O-[(3R)-3-hydroxyacyl]-alpha-D-glucosamine + a (3R)-hydroxyacyl-[ACP] = a UDP-2-N,3-O-bis[(3R)-3-hydroxyacyl]-alpha-D-glucosamine + holo-[ACP] + H(+)</text>
        <dbReference type="Rhea" id="RHEA:53836"/>
        <dbReference type="Rhea" id="RHEA-COMP:9685"/>
        <dbReference type="Rhea" id="RHEA-COMP:9945"/>
        <dbReference type="ChEBI" id="CHEBI:15378"/>
        <dbReference type="ChEBI" id="CHEBI:64479"/>
        <dbReference type="ChEBI" id="CHEBI:78827"/>
        <dbReference type="ChEBI" id="CHEBI:137740"/>
        <dbReference type="ChEBI" id="CHEBI:137748"/>
        <dbReference type="EC" id="2.3.1.191"/>
    </reaction>
</comment>
<accession>A0ABS3AS69</accession>
<evidence type="ECO:0000256" key="2">
    <source>
        <dbReference type="ARBA" id="ARBA00022556"/>
    </source>
</evidence>
<dbReference type="NCBIfam" id="NF002060">
    <property type="entry name" value="PRK00892.1"/>
    <property type="match status" value="1"/>
</dbReference>
<dbReference type="HAMAP" id="MF_00523">
    <property type="entry name" value="LpxD"/>
    <property type="match status" value="1"/>
</dbReference>
<dbReference type="EC" id="2.3.1.191" evidence="7"/>
<evidence type="ECO:0000256" key="1">
    <source>
        <dbReference type="ARBA" id="ARBA00022516"/>
    </source>
</evidence>
<dbReference type="InterPro" id="IPR056729">
    <property type="entry name" value="GMPPB_C"/>
</dbReference>
<evidence type="ECO:0000256" key="6">
    <source>
        <dbReference type="ARBA" id="ARBA00023315"/>
    </source>
</evidence>
<dbReference type="Gene3D" id="3.40.1390.10">
    <property type="entry name" value="MurE/MurF, N-terminal domain"/>
    <property type="match status" value="1"/>
</dbReference>
<evidence type="ECO:0000313" key="10">
    <source>
        <dbReference type="EMBL" id="MBN4067243.1"/>
    </source>
</evidence>
<comment type="caution">
    <text evidence="10">The sequence shown here is derived from an EMBL/GenBank/DDBJ whole genome shotgun (WGS) entry which is preliminary data.</text>
</comment>
<proteinExistence type="inferred from homology"/>
<evidence type="ECO:0000256" key="5">
    <source>
        <dbReference type="ARBA" id="ARBA00023098"/>
    </source>
</evidence>
<feature type="domain" description="Mannose-1-phosphate guanyltransferase C-terminal" evidence="9">
    <location>
        <begin position="105"/>
        <end position="187"/>
    </location>
</feature>
<keyword evidence="5 7" id="KW-0443">Lipid metabolism</keyword>
<gene>
    <name evidence="7 10" type="primary">lpxD</name>
    <name evidence="10" type="ORF">JYU14_04080</name>
</gene>
<evidence type="ECO:0000259" key="8">
    <source>
        <dbReference type="Pfam" id="PF04613"/>
    </source>
</evidence>
<dbReference type="Gene3D" id="2.160.10.10">
    <property type="entry name" value="Hexapeptide repeat proteins"/>
    <property type="match status" value="1"/>
</dbReference>
<keyword evidence="2 7" id="KW-0441">Lipid A biosynthesis</keyword>
<dbReference type="Pfam" id="PF04613">
    <property type="entry name" value="LpxD"/>
    <property type="match status" value="1"/>
</dbReference>
<dbReference type="InterPro" id="IPR007691">
    <property type="entry name" value="LpxD"/>
</dbReference>
<reference evidence="10 11" key="1">
    <citation type="submission" date="2021-02" db="EMBL/GenBank/DDBJ databases">
        <title>Activity-based single-cell genomes from oceanic crustal fluid captures similar information to metagenomic and metatranscriptomic surveys with orders of magnitude less sampling.</title>
        <authorList>
            <person name="D'Angelo T.S."/>
            <person name="Orcutt B.N."/>
        </authorList>
    </citation>
    <scope>NUCLEOTIDE SEQUENCE [LARGE SCALE GENOMIC DNA]</scope>
    <source>
        <strain evidence="10">AH-315-G07</strain>
    </source>
</reference>
<dbReference type="GO" id="GO:0103118">
    <property type="term" value="F:UDP-3-O-[(3R)-3-hydroxyacyl]-glucosamine N-acyltransferase activity"/>
    <property type="evidence" value="ECO:0007669"/>
    <property type="project" value="UniProtKB-EC"/>
</dbReference>
<evidence type="ECO:0000259" key="9">
    <source>
        <dbReference type="Pfam" id="PF25087"/>
    </source>
</evidence>
<name>A0ABS3AS69_9BACT</name>
<dbReference type="PANTHER" id="PTHR43378:SF2">
    <property type="entry name" value="UDP-3-O-ACYLGLUCOSAMINE N-ACYLTRANSFERASE 1, MITOCHONDRIAL-RELATED"/>
    <property type="match status" value="1"/>
</dbReference>
<evidence type="ECO:0000256" key="3">
    <source>
        <dbReference type="ARBA" id="ARBA00022679"/>
    </source>
</evidence>
<evidence type="ECO:0000256" key="7">
    <source>
        <dbReference type="HAMAP-Rule" id="MF_00523"/>
    </source>
</evidence>
<sequence>MQSNGLSLEEIARRTGGVVIGNPSYVVVAVSDLESASDQEISFLANPRYILAMKSSKAGAIIVASDEYTSPGRNYIVTDNPTEAFQDILEYFHPHAGESDTAFVGVHPTAVVDPTAEISPGVTLGPYAVVDAAAVIGEGSLIGPYCYIGKKVQVGKQCRLYSRVTVREFCIVGDRVIVQPGVVIGSCGFGYTTDEKGVHHKLKQVGNVVVEDDVEIGANTTIDRGHFRPTRIGRGTKVDNLVMIAHGVIVGEDNFVVAQTGIAGSSKTGKHVILAGQTAVSGHLSIADGVIVAGKSGVWKSLKNPGKYAGNPAIPLQENNRQQVYIRNIEKFVRRIEELEKRLNKLEE</sequence>
<dbReference type="InterPro" id="IPR011004">
    <property type="entry name" value="Trimer_LpxA-like_sf"/>
</dbReference>
<organism evidence="10 11">
    <name type="scientific">Simkania negevensis</name>
    <dbReference type="NCBI Taxonomy" id="83561"/>
    <lineage>
        <taxon>Bacteria</taxon>
        <taxon>Pseudomonadati</taxon>
        <taxon>Chlamydiota</taxon>
        <taxon>Chlamydiia</taxon>
        <taxon>Parachlamydiales</taxon>
        <taxon>Simkaniaceae</taxon>
        <taxon>Simkania</taxon>
    </lineage>
</organism>